<feature type="repeat" description="ANK" evidence="8">
    <location>
        <begin position="1539"/>
        <end position="1574"/>
    </location>
</feature>
<feature type="repeat" description="ANK" evidence="8">
    <location>
        <begin position="586"/>
        <end position="618"/>
    </location>
</feature>
<dbReference type="FunFam" id="3.40.605.10:FF:000007">
    <property type="entry name" value="NAD/NADP-dependent betaine aldehyde dehydrogenase"/>
    <property type="match status" value="1"/>
</dbReference>
<name>A0A8H5YSL4_9HYPO</name>
<evidence type="ECO:0000256" key="2">
    <source>
        <dbReference type="ARBA" id="ARBA00022737"/>
    </source>
</evidence>
<keyword evidence="4 8" id="KW-0040">ANK repeat</keyword>
<dbReference type="SMART" id="SM00248">
    <property type="entry name" value="ANK"/>
    <property type="match status" value="24"/>
</dbReference>
<gene>
    <name evidence="13" type="ORF">FMUND_5437</name>
</gene>
<evidence type="ECO:0000256" key="9">
    <source>
        <dbReference type="PROSITE-ProRule" id="PRU10007"/>
    </source>
</evidence>
<dbReference type="SUPFAM" id="SSF48403">
    <property type="entry name" value="Ankyrin repeat"/>
    <property type="match status" value="4"/>
</dbReference>
<proteinExistence type="inferred from homology"/>
<feature type="repeat" description="ANK" evidence="8">
    <location>
        <begin position="1217"/>
        <end position="1249"/>
    </location>
</feature>
<protein>
    <recommendedName>
        <fullName evidence="6">Putative aldehyde dehydrogenase FUS7</fullName>
    </recommendedName>
    <alternativeName>
        <fullName evidence="7">Fusarin biosynthesis protein 7</fullName>
    </alternativeName>
</protein>
<reference evidence="13 14" key="1">
    <citation type="submission" date="2020-05" db="EMBL/GenBank/DDBJ databases">
        <title>Identification and distribution of gene clusters putatively required for synthesis of sphingolipid metabolism inhibitors in phylogenetically diverse species of the filamentous fungus Fusarium.</title>
        <authorList>
            <person name="Kim H.-S."/>
            <person name="Busman M."/>
            <person name="Brown D.W."/>
            <person name="Divon H."/>
            <person name="Uhlig S."/>
            <person name="Proctor R.H."/>
        </authorList>
    </citation>
    <scope>NUCLEOTIDE SEQUENCE [LARGE SCALE GENOMIC DNA]</scope>
    <source>
        <strain evidence="13 14">NRRL 66235</strain>
    </source>
</reference>
<feature type="domain" description="Aldehyde dehydrogenase" evidence="11">
    <location>
        <begin position="2059"/>
        <end position="2507"/>
    </location>
</feature>
<feature type="repeat" description="ANK" evidence="8">
    <location>
        <begin position="728"/>
        <end position="760"/>
    </location>
</feature>
<feature type="repeat" description="ANK" evidence="8">
    <location>
        <begin position="893"/>
        <end position="935"/>
    </location>
</feature>
<sequence length="2513" mass="278620">MPKSANTADEYDFVDHQDTALSPEAVAELREWLKPTDYLAESSEYRRHLLSQAPGTGLWLCETEEYRKWHDSPDHGSLWIKGVPGAGKSVMAASLIQHLRTTENCPVLFFFFRNIVAANFSPRALIQDWLAQLLPHSPKLQFALQSRLQDSLDDTSDNELIQLFLDGVSCVPKLYCVGDALDEMSTDGTPILERLNGLATHRPRTLKLLMTSRPSRTLQSTLRDSSIVHISLQQRLVDVDIHSYLNHRFDNAPTLEHHREAKQDLINMVAEKSQGLFLYAKLTMDQVEDSLQSDEALNIEDLEASLPVGLEQTYTSMLEKQRGEPGVTADVQVLILEAVIHASRPLRLNELASLLKCVRPDITQPSAFKSLIATSCGPLIEILEDETLQVIHHSFTEFLRGDTRSASTVGASDFPIIDSLQAHKHMAMNCLFYLQSGSLLLESEQSKNSAVDPSMTFETPRHKVDRDAWHYRHEHLGLRDEHDGFEYRSARLRHPFLSYAVENWPYHASNYDMDDDEFFKTINDFLNSKSLSFLRWLVLQWGSTSSDKGSLKGIPTGLHIAAFAGLTQFASLLVKQGASVSAVDAQERVPLHWAATNGHDRVAALLIQYGANPDAEDGRGLKPIHLATLKNHAKVVSVLLEAGVKPNTIKTKENRTGRLLGGERITKGECSIYYASRGGHTEVITVMIPFCEPQMLEQLLCQCCQFGRADAVQAILNNSSVSPNATYEGATALYFACAMPDVKSVEGLIRAGADVNKVSQWQPRRRMNGPRPQKREDATPLHRLVEAWEDKNDSDSQEVLRMLLKAGADLERFDGRGKTPLIMSAQDPRYSDESRNNLPALKALVRAGANVKVLGQPPNSDPILHQVLEHGRDLEVIKLLVEYGCDPMQKNEDGDTALHRAVSETGSYKSDTDSRREEIVKYLLSQGADPCSKDKYGRTPVGIAMSRGSDIFEALFERATDMSVRENCWFNLSGIHDADRFTHYLELLLAEGIDMEMVDSNGNTLYFYCVRGGKERLRILKDHGAQTNATDSNGNNALHRLCLYGTRRTEEMEMFIDEGIDPLATNDNGDTLLHIVANGYDGTRESADLLGWLLSLGIPVNAVNNQGATPLHVFQTRRRTGSTLLDNKRIHFLDVLNRNGEVDLQIRDKDGLSPLHLAVMTSEVEMAELKKLGLDFNYLTSDSQNILHLACRARKTSIIAQILETVPNINVNQEDQFGRTPLHYACSSGDPETVAWLLRYGASTNIKANDGSSVLHASRGSPWLRRPYVDPLRPRVGNNYPREPWYQARYSTPKVDILRQSSPGVATIIKMLVEHGVDPGWLDDCKRTALDLALFAGCPGFAEVFSGDEELFKMATVQLEKENDSAKWEEMRRGIKLQMLLMCPKSCWEALCQDEDGFKSLIDKPQTFLSLLSARDAAKLMDQCVKTAPLAMGTYELLEQIMRPSSCQTINHLSAIEQAPGLIKYYSNYENAKARLEKEILEERWHPESLMTALCLACSQEESNMLTLSLLVEKLEVDVNANFAVSIGDRYDKRSGVTPGGTALHVLAEANQHWQLEGLRYLIEHGANVNTLDKDGQTPLHIAAGGLAHENRDVKGLARLEAVKILLDNGADINALDNAKMTPLHKASNAPDVTKELLSRGADATIGKESPLFEAIFDQNQEVLEALLDHGSSPDILSEAKHSRNVHYNLTKTRRVCPMLCAAFAEKLNTQVANTIPLLRTLIGHGANLYLPLNDDETLIHFLFMYPNYEVVDELLKPPCAPQIDFNHRDQQGQTVLMAACNWRGTLPGFSHRHWEKLPTGPPVRMLDLGADATLVDNLGKTALHHLLSNPGLPDDTLIEFINRTEVAPTLFQADQQGYSPLHYALRLLRPRVCEALLVKGADLLQPDPQGLTALHYIASQCLLNTREPGSPGRLTIELGDDYFNQCHALWGKFIVQGGSINVTDKAGNTPLHTYLSSPTNNGYNCHPESCHTDHYTILFPEDSGVDILALNKSGEGALHMIAGRVETNPILTASSVKSRIALYYSPITMATNGTKSHPIDLKDNYVQIINGESAPTQKSHQGINPATLEKKPPVPVATQDDLNRAVDAARKAYKSWSKVPWEERKQKLFAWADAIEAQKKEFADLLVSEQGKPIAQASGEAEAAIAWVRGQASIDLPEEVVEDSESRKIITRYTPLGVAAAIVPWNFPLMLAAAKIAPALVTGNVIIVKPSPFTPYCGLKLVELAQQFFPPGVVQSLSGDDNLGPWITSHEGIDKISFTGSTNTGKLVMQSAAKTLKRVTLELGGNDAAVVFPDVDIESVAEKVSTLAFMNSGQICLNVKRIYVHESIYEKFRDAVVKHVKNYKLGDGSSEGTSHGPVQNEMQYNRVKTFFDDIEKQGWKVATGGKFDPAPKDGYYIQPTVIDNPPENSRIVVEEPFGPILPILSWKDENEVIERANDTKLGLGASVWSANIETAERVAKQLEAGTVWVNNHFDITPMAPFGGHKQSGIGAEWGINGLKGFCNVQSLFVSKL</sequence>
<dbReference type="InterPro" id="IPR027417">
    <property type="entry name" value="P-loop_NTPase"/>
</dbReference>
<dbReference type="InterPro" id="IPR016160">
    <property type="entry name" value="Ald_DH_CS_CYS"/>
</dbReference>
<evidence type="ECO:0000313" key="14">
    <source>
        <dbReference type="Proteomes" id="UP000544331"/>
    </source>
</evidence>
<dbReference type="Pfam" id="PF00171">
    <property type="entry name" value="Aldedh"/>
    <property type="match status" value="1"/>
</dbReference>
<evidence type="ECO:0000256" key="8">
    <source>
        <dbReference type="PROSITE-ProRule" id="PRU00023"/>
    </source>
</evidence>
<evidence type="ECO:0000259" key="12">
    <source>
        <dbReference type="Pfam" id="PF24883"/>
    </source>
</evidence>
<dbReference type="OrthoDB" id="21416at2759"/>
<evidence type="ECO:0000256" key="5">
    <source>
        <dbReference type="ARBA" id="ARBA00054117"/>
    </source>
</evidence>
<dbReference type="Gene3D" id="3.40.605.10">
    <property type="entry name" value="Aldehyde Dehydrogenase, Chain A, domain 1"/>
    <property type="match status" value="1"/>
</dbReference>
<dbReference type="Proteomes" id="UP000544331">
    <property type="component" value="Unassembled WGS sequence"/>
</dbReference>
<dbReference type="PRINTS" id="PR01415">
    <property type="entry name" value="ANKYRIN"/>
</dbReference>
<feature type="repeat" description="ANK" evidence="8">
    <location>
        <begin position="556"/>
        <end position="585"/>
    </location>
</feature>
<evidence type="ECO:0000256" key="7">
    <source>
        <dbReference type="ARBA" id="ARBA00078750"/>
    </source>
</evidence>
<dbReference type="EMBL" id="JAAOAN010000173">
    <property type="protein sequence ID" value="KAF5718145.1"/>
    <property type="molecule type" value="Genomic_DNA"/>
</dbReference>
<dbReference type="FunFam" id="3.40.309.10:FF:000009">
    <property type="entry name" value="Aldehyde dehydrogenase A"/>
    <property type="match status" value="1"/>
</dbReference>
<feature type="repeat" description="ANK" evidence="8">
    <location>
        <begin position="1575"/>
        <end position="1618"/>
    </location>
</feature>
<evidence type="ECO:0000256" key="3">
    <source>
        <dbReference type="ARBA" id="ARBA00023002"/>
    </source>
</evidence>
<evidence type="ECO:0000313" key="13">
    <source>
        <dbReference type="EMBL" id="KAF5718145.1"/>
    </source>
</evidence>
<dbReference type="SUPFAM" id="SSF53720">
    <property type="entry name" value="ALDH-like"/>
    <property type="match status" value="1"/>
</dbReference>
<dbReference type="CDD" id="cd07106">
    <property type="entry name" value="ALDH_AldA-AAD23400"/>
    <property type="match status" value="1"/>
</dbReference>
<accession>A0A8H5YSL4</accession>
<keyword evidence="2" id="KW-0677">Repeat</keyword>
<dbReference type="PANTHER" id="PTHR24123:SF33">
    <property type="entry name" value="PROTEIN HOS4"/>
    <property type="match status" value="1"/>
</dbReference>
<evidence type="ECO:0000256" key="6">
    <source>
        <dbReference type="ARBA" id="ARBA00074663"/>
    </source>
</evidence>
<dbReference type="InterPro" id="IPR016161">
    <property type="entry name" value="Ald_DH/histidinol_DH"/>
</dbReference>
<dbReference type="Gene3D" id="1.25.40.20">
    <property type="entry name" value="Ankyrin repeat-containing domain"/>
    <property type="match status" value="7"/>
</dbReference>
<dbReference type="Pfam" id="PF24883">
    <property type="entry name" value="NPHP3_N"/>
    <property type="match status" value="1"/>
</dbReference>
<evidence type="ECO:0000259" key="11">
    <source>
        <dbReference type="Pfam" id="PF00171"/>
    </source>
</evidence>
<comment type="function">
    <text evidence="5">Putative aldehyde dehydrogenase; part of the gene cluster that mediates the biosynthesis of the mycotoxin fusarin C. Within the cluster, FUS1, FUS2, FUS8 and FUS9 are sufficient for fusarin production. The other FUS cluster members are not essential for fusarin C biosynthesis.</text>
</comment>
<feature type="repeat" description="ANK" evidence="8">
    <location>
        <begin position="619"/>
        <end position="651"/>
    </location>
</feature>
<dbReference type="GO" id="GO:0016620">
    <property type="term" value="F:oxidoreductase activity, acting on the aldehyde or oxo group of donors, NAD or NADP as acceptor"/>
    <property type="evidence" value="ECO:0007669"/>
    <property type="project" value="InterPro"/>
</dbReference>
<dbReference type="InterPro" id="IPR016162">
    <property type="entry name" value="Ald_DH_N"/>
</dbReference>
<evidence type="ECO:0000256" key="4">
    <source>
        <dbReference type="ARBA" id="ARBA00023043"/>
    </source>
</evidence>
<dbReference type="PROSITE" id="PS50297">
    <property type="entry name" value="ANK_REP_REGION"/>
    <property type="match status" value="7"/>
</dbReference>
<keyword evidence="3 10" id="KW-0560">Oxidoreductase</keyword>
<dbReference type="InterPro" id="IPR036770">
    <property type="entry name" value="Ankyrin_rpt-contain_sf"/>
</dbReference>
<dbReference type="Gene3D" id="3.40.309.10">
    <property type="entry name" value="Aldehyde Dehydrogenase, Chain A, domain 2"/>
    <property type="match status" value="1"/>
</dbReference>
<dbReference type="InterPro" id="IPR015590">
    <property type="entry name" value="Aldehyde_DH_dom"/>
</dbReference>
<comment type="similarity">
    <text evidence="1 10">Belongs to the aldehyde dehydrogenase family.</text>
</comment>
<organism evidence="13 14">
    <name type="scientific">Fusarium mundagurra</name>
    <dbReference type="NCBI Taxonomy" id="1567541"/>
    <lineage>
        <taxon>Eukaryota</taxon>
        <taxon>Fungi</taxon>
        <taxon>Dikarya</taxon>
        <taxon>Ascomycota</taxon>
        <taxon>Pezizomycotina</taxon>
        <taxon>Sordariomycetes</taxon>
        <taxon>Hypocreomycetidae</taxon>
        <taxon>Hypocreales</taxon>
        <taxon>Nectriaceae</taxon>
        <taxon>Fusarium</taxon>
        <taxon>Fusarium fujikuroi species complex</taxon>
    </lineage>
</organism>
<keyword evidence="14" id="KW-1185">Reference proteome</keyword>
<dbReference type="InterPro" id="IPR044086">
    <property type="entry name" value="LUC3-like"/>
</dbReference>
<dbReference type="Gene3D" id="3.40.50.300">
    <property type="entry name" value="P-loop containing nucleotide triphosphate hydrolases"/>
    <property type="match status" value="1"/>
</dbReference>
<dbReference type="InterPro" id="IPR002110">
    <property type="entry name" value="Ankyrin_rpt"/>
</dbReference>
<dbReference type="InterPro" id="IPR016163">
    <property type="entry name" value="Ald_DH_C"/>
</dbReference>
<dbReference type="InterPro" id="IPR051165">
    <property type="entry name" value="Multifunctional_ANK_Repeat"/>
</dbReference>
<dbReference type="SUPFAM" id="SSF52540">
    <property type="entry name" value="P-loop containing nucleoside triphosphate hydrolases"/>
    <property type="match status" value="1"/>
</dbReference>
<dbReference type="PROSITE" id="PS00687">
    <property type="entry name" value="ALDEHYDE_DEHYDR_GLU"/>
    <property type="match status" value="1"/>
</dbReference>
<dbReference type="Pfam" id="PF12796">
    <property type="entry name" value="Ank_2"/>
    <property type="match status" value="5"/>
</dbReference>
<feature type="domain" description="Nephrocystin 3-like N-terminal" evidence="12">
    <location>
        <begin position="55"/>
        <end position="213"/>
    </location>
</feature>
<dbReference type="InterPro" id="IPR029510">
    <property type="entry name" value="Ald_DH_CS_GLU"/>
</dbReference>
<dbReference type="PROSITE" id="PS00070">
    <property type="entry name" value="ALDEHYDE_DEHYDR_CYS"/>
    <property type="match status" value="1"/>
</dbReference>
<evidence type="ECO:0000256" key="1">
    <source>
        <dbReference type="ARBA" id="ARBA00009986"/>
    </source>
</evidence>
<feature type="active site" evidence="9">
    <location>
        <position position="2283"/>
    </location>
</feature>
<dbReference type="PANTHER" id="PTHR24123">
    <property type="entry name" value="ANKYRIN REPEAT-CONTAINING"/>
    <property type="match status" value="1"/>
</dbReference>
<dbReference type="PROSITE" id="PS50088">
    <property type="entry name" value="ANK_REPEAT"/>
    <property type="match status" value="9"/>
</dbReference>
<comment type="caution">
    <text evidence="13">The sequence shown here is derived from an EMBL/GenBank/DDBJ whole genome shotgun (WGS) entry which is preliminary data.</text>
</comment>
<dbReference type="InterPro" id="IPR056884">
    <property type="entry name" value="NPHP3-like_N"/>
</dbReference>
<evidence type="ECO:0000256" key="10">
    <source>
        <dbReference type="RuleBase" id="RU003345"/>
    </source>
</evidence>
<feature type="repeat" description="ANK" evidence="8">
    <location>
        <begin position="1857"/>
        <end position="1889"/>
    </location>
</feature>